<dbReference type="RefSeq" id="WP_190207160.1">
    <property type="nucleotide sequence ID" value="NZ_BNBI01000013.1"/>
</dbReference>
<dbReference type="GO" id="GO:0016020">
    <property type="term" value="C:membrane"/>
    <property type="evidence" value="ECO:0007669"/>
    <property type="project" value="InterPro"/>
</dbReference>
<feature type="transmembrane region" description="Helical" evidence="9">
    <location>
        <begin position="478"/>
        <end position="498"/>
    </location>
</feature>
<feature type="transmembrane region" description="Helical" evidence="9">
    <location>
        <begin position="423"/>
        <end position="444"/>
    </location>
</feature>
<dbReference type="Pfam" id="PF07730">
    <property type="entry name" value="HisKA_3"/>
    <property type="match status" value="1"/>
</dbReference>
<dbReference type="GO" id="GO:0000155">
    <property type="term" value="F:phosphorelay sensor kinase activity"/>
    <property type="evidence" value="ECO:0007669"/>
    <property type="project" value="InterPro"/>
</dbReference>
<dbReference type="InterPro" id="IPR055558">
    <property type="entry name" value="DUF7134"/>
</dbReference>
<name>A0A919ARS0_9ACTN</name>
<keyword evidence="9" id="KW-1133">Transmembrane helix</keyword>
<feature type="transmembrane region" description="Helical" evidence="9">
    <location>
        <begin position="100"/>
        <end position="118"/>
    </location>
</feature>
<evidence type="ECO:0000256" key="5">
    <source>
        <dbReference type="ARBA" id="ARBA00022741"/>
    </source>
</evidence>
<keyword evidence="6" id="KW-0418">Kinase</keyword>
<evidence type="ECO:0000256" key="4">
    <source>
        <dbReference type="ARBA" id="ARBA00022679"/>
    </source>
</evidence>
<dbReference type="InterPro" id="IPR011712">
    <property type="entry name" value="Sig_transdc_His_kin_sub3_dim/P"/>
</dbReference>
<dbReference type="Pfam" id="PF02518">
    <property type="entry name" value="HATPase_c"/>
    <property type="match status" value="1"/>
</dbReference>
<keyword evidence="8" id="KW-0902">Two-component regulatory system</keyword>
<evidence type="ECO:0000256" key="8">
    <source>
        <dbReference type="ARBA" id="ARBA00023012"/>
    </source>
</evidence>
<gene>
    <name evidence="13" type="ORF">GCM10018772_55520</name>
</gene>
<keyword evidence="9" id="KW-0472">Membrane</keyword>
<feature type="transmembrane region" description="Helical" evidence="9">
    <location>
        <begin position="395"/>
        <end position="417"/>
    </location>
</feature>
<accession>A0A919ARS0</accession>
<dbReference type="Gene3D" id="1.20.5.1930">
    <property type="match status" value="1"/>
</dbReference>
<reference evidence="13" key="1">
    <citation type="journal article" date="2014" name="Int. J. Syst. Evol. Microbiol.">
        <title>Complete genome sequence of Corynebacterium casei LMG S-19264T (=DSM 44701T), isolated from a smear-ripened cheese.</title>
        <authorList>
            <consortium name="US DOE Joint Genome Institute (JGI-PGF)"/>
            <person name="Walter F."/>
            <person name="Albersmeier A."/>
            <person name="Kalinowski J."/>
            <person name="Ruckert C."/>
        </authorList>
    </citation>
    <scope>NUCLEOTIDE SEQUENCE</scope>
    <source>
        <strain evidence="13">JCM 4477</strain>
    </source>
</reference>
<evidence type="ECO:0000256" key="7">
    <source>
        <dbReference type="ARBA" id="ARBA00022840"/>
    </source>
</evidence>
<evidence type="ECO:0000259" key="12">
    <source>
        <dbReference type="Pfam" id="PF23539"/>
    </source>
</evidence>
<evidence type="ECO:0000256" key="9">
    <source>
        <dbReference type="SAM" id="Phobius"/>
    </source>
</evidence>
<dbReference type="InterPro" id="IPR050482">
    <property type="entry name" value="Sensor_HK_TwoCompSys"/>
</dbReference>
<comment type="catalytic activity">
    <reaction evidence="1">
        <text>ATP + protein L-histidine = ADP + protein N-phospho-L-histidine.</text>
        <dbReference type="EC" id="2.7.13.3"/>
    </reaction>
</comment>
<comment type="caution">
    <text evidence="13">The sequence shown here is derived from an EMBL/GenBank/DDBJ whole genome shotgun (WGS) entry which is preliminary data.</text>
</comment>
<keyword evidence="14" id="KW-1185">Reference proteome</keyword>
<evidence type="ECO:0000256" key="3">
    <source>
        <dbReference type="ARBA" id="ARBA00022553"/>
    </source>
</evidence>
<reference evidence="13" key="2">
    <citation type="submission" date="2020-09" db="EMBL/GenBank/DDBJ databases">
        <authorList>
            <person name="Sun Q."/>
            <person name="Ohkuma M."/>
        </authorList>
    </citation>
    <scope>NUCLEOTIDE SEQUENCE</scope>
    <source>
        <strain evidence="13">JCM 4477</strain>
    </source>
</reference>
<evidence type="ECO:0000259" key="11">
    <source>
        <dbReference type="Pfam" id="PF07730"/>
    </source>
</evidence>
<feature type="transmembrane region" description="Helical" evidence="9">
    <location>
        <begin position="451"/>
        <end position="472"/>
    </location>
</feature>
<sequence length="784" mass="80991">METLRNWLLPAVLALPNLVIVALLPQPGGDPSGALLRAGTVTAVALQLVALGHRRRAPLGALAGTVAGTVIGNTAGPESFVNLCAFVALYSVALRRGGRVTAYAVGAAVAGAWLPGALRGGSATALLADLGVTASLYVACAGLGEARRQWLGGRWAAAGRLARAEEERRQAADTERHRLARELHDVSAHHLTSVVVTVDAARRLGGARPELITEALSFAARTGEETLTALRRLAAVLRDTQPPGPQPVSGRLQELIAGFSLLGRPVDADLPGDLAGPAAEAAHGIVREALTNALRYAPGAAVRVRIRRTGGALHLTVDNDAPRAGGGRAPAAAGLGSGNGITGMRERAAAVGGRLTAEPVADGGWRVAATLPDSTGPVPPDRPARQRDFRREQRLVDACLMFTAVVVPLYLVLTAVVEGALPGHASGTAVYATVLSAHALPLLWRRRAPWAALWGVAGTAWLMPAACAADLLPADWVGLLPGALVAEALAVYAVAAYGRRAARTCGAVLAATVNLVTAMTVTAVVDEVLALPHEGPVAVGWTAFLLLCAAGPVLLALWGTGLGVRRRRLRVVAREENALTHSVRQAALAVAAERRRIAAELHETVLERTTRMVVLAENGGGLDEVAAETRAALAAMRELLRSLRGGAGDIEGEAQRAPQPVAADLTHLCRTLGATGRRVTLHGLPAATEDLPAPVSLTVYRVVEAALGAGDRGPGRVTLRRRRGRVHITVTGVPLAAAGPVAERLRVQVRAGEGELAVDRAGTLRVSLPAGPSLAPAEEAASSP</sequence>
<feature type="transmembrane region" description="Helical" evidence="9">
    <location>
        <begin position="505"/>
        <end position="525"/>
    </location>
</feature>
<feature type="transmembrane region" description="Helical" evidence="9">
    <location>
        <begin position="34"/>
        <end position="52"/>
    </location>
</feature>
<dbReference type="InterPro" id="IPR003594">
    <property type="entry name" value="HATPase_dom"/>
</dbReference>
<dbReference type="CDD" id="cd16917">
    <property type="entry name" value="HATPase_UhpB-NarQ-NarX-like"/>
    <property type="match status" value="1"/>
</dbReference>
<evidence type="ECO:0000313" key="14">
    <source>
        <dbReference type="Proteomes" id="UP000630718"/>
    </source>
</evidence>
<feature type="domain" description="Signal transduction histidine kinase subgroup 3 dimerisation and phosphoacceptor" evidence="11">
    <location>
        <begin position="175"/>
        <end position="240"/>
    </location>
</feature>
<evidence type="ECO:0000259" key="10">
    <source>
        <dbReference type="Pfam" id="PF02518"/>
    </source>
</evidence>
<dbReference type="Pfam" id="PF23539">
    <property type="entry name" value="DUF7134"/>
    <property type="match status" value="1"/>
</dbReference>
<keyword evidence="9" id="KW-0812">Transmembrane</keyword>
<keyword evidence="3" id="KW-0597">Phosphoprotein</keyword>
<feature type="domain" description="Histidine kinase/HSP90-like ATPase" evidence="10">
    <location>
        <begin position="282"/>
        <end position="373"/>
    </location>
</feature>
<keyword evidence="7" id="KW-0067">ATP-binding</keyword>
<dbReference type="AlphaFoldDB" id="A0A919ARS0"/>
<keyword evidence="5" id="KW-0547">Nucleotide-binding</keyword>
<dbReference type="Proteomes" id="UP000630718">
    <property type="component" value="Unassembled WGS sequence"/>
</dbReference>
<dbReference type="GO" id="GO:0005524">
    <property type="term" value="F:ATP binding"/>
    <property type="evidence" value="ECO:0007669"/>
    <property type="project" value="UniProtKB-KW"/>
</dbReference>
<dbReference type="Gene3D" id="3.30.565.10">
    <property type="entry name" value="Histidine kinase-like ATPase, C-terminal domain"/>
    <property type="match status" value="1"/>
</dbReference>
<dbReference type="PANTHER" id="PTHR24421:SF10">
    <property type="entry name" value="NITRATE_NITRITE SENSOR PROTEIN NARQ"/>
    <property type="match status" value="1"/>
</dbReference>
<dbReference type="PANTHER" id="PTHR24421">
    <property type="entry name" value="NITRATE/NITRITE SENSOR PROTEIN NARX-RELATED"/>
    <property type="match status" value="1"/>
</dbReference>
<feature type="transmembrane region" description="Helical" evidence="9">
    <location>
        <begin position="124"/>
        <end position="144"/>
    </location>
</feature>
<dbReference type="EC" id="2.7.13.3" evidence="2"/>
<evidence type="ECO:0000256" key="6">
    <source>
        <dbReference type="ARBA" id="ARBA00022777"/>
    </source>
</evidence>
<dbReference type="EMBL" id="BNBI01000013">
    <property type="protein sequence ID" value="GHF22769.1"/>
    <property type="molecule type" value="Genomic_DNA"/>
</dbReference>
<organism evidence="13 14">
    <name type="scientific">Streptomyces fumanus</name>
    <dbReference type="NCBI Taxonomy" id="67302"/>
    <lineage>
        <taxon>Bacteria</taxon>
        <taxon>Bacillati</taxon>
        <taxon>Actinomycetota</taxon>
        <taxon>Actinomycetes</taxon>
        <taxon>Kitasatosporales</taxon>
        <taxon>Streptomycetaceae</taxon>
        <taxon>Streptomyces</taxon>
    </lineage>
</organism>
<feature type="transmembrane region" description="Helical" evidence="9">
    <location>
        <begin position="7"/>
        <end position="28"/>
    </location>
</feature>
<proteinExistence type="predicted"/>
<dbReference type="SUPFAM" id="SSF55874">
    <property type="entry name" value="ATPase domain of HSP90 chaperone/DNA topoisomerase II/histidine kinase"/>
    <property type="match status" value="1"/>
</dbReference>
<keyword evidence="4" id="KW-0808">Transferase</keyword>
<evidence type="ECO:0000256" key="1">
    <source>
        <dbReference type="ARBA" id="ARBA00000085"/>
    </source>
</evidence>
<evidence type="ECO:0000256" key="2">
    <source>
        <dbReference type="ARBA" id="ARBA00012438"/>
    </source>
</evidence>
<evidence type="ECO:0000313" key="13">
    <source>
        <dbReference type="EMBL" id="GHF22769.1"/>
    </source>
</evidence>
<dbReference type="InterPro" id="IPR036890">
    <property type="entry name" value="HATPase_C_sf"/>
</dbReference>
<feature type="transmembrane region" description="Helical" evidence="9">
    <location>
        <begin position="537"/>
        <end position="560"/>
    </location>
</feature>
<feature type="domain" description="DUF7134" evidence="12">
    <location>
        <begin position="389"/>
        <end position="568"/>
    </location>
</feature>
<protein>
    <recommendedName>
        <fullName evidence="2">histidine kinase</fullName>
        <ecNumber evidence="2">2.7.13.3</ecNumber>
    </recommendedName>
</protein>
<dbReference type="GO" id="GO:0046983">
    <property type="term" value="F:protein dimerization activity"/>
    <property type="evidence" value="ECO:0007669"/>
    <property type="project" value="InterPro"/>
</dbReference>